<comment type="caution">
    <text evidence="3">The sequence shown here is derived from an EMBL/GenBank/DDBJ whole genome shotgun (WGS) entry which is preliminary data.</text>
</comment>
<keyword evidence="1" id="KW-0472">Membrane</keyword>
<evidence type="ECO:0000313" key="3">
    <source>
        <dbReference type="EMBL" id="KAJ7339521.1"/>
    </source>
</evidence>
<protein>
    <recommendedName>
        <fullName evidence="2">LicD/FKTN/FKRP nucleotidyltransferase domain-containing protein</fullName>
    </recommendedName>
</protein>
<feature type="domain" description="LicD/FKTN/FKRP nucleotidyltransferase" evidence="2">
    <location>
        <begin position="392"/>
        <end position="428"/>
    </location>
</feature>
<dbReference type="PANTHER" id="PTHR13627">
    <property type="entry name" value="FUKUTIN RELATED PROTEIN"/>
    <property type="match status" value="1"/>
</dbReference>
<dbReference type="InterPro" id="IPR007074">
    <property type="entry name" value="LicD/FKTN/FKRP_NTP_transf"/>
</dbReference>
<proteinExistence type="predicted"/>
<keyword evidence="1" id="KW-1133">Transmembrane helix</keyword>
<feature type="transmembrane region" description="Helical" evidence="1">
    <location>
        <begin position="30"/>
        <end position="49"/>
    </location>
</feature>
<sequence>MKRLDGKEIAKSPGLLPYGYVYLRRHRLRLVMLLVLIWCVCNFVIILKFSRSGSIGTADLTELSENERLQTPNITSVETYEQTASIPTDPILEQPEAKLQMSWQDSFVFIYSDGGSSVTNENAPLVMISPYSTKEKNISQELLEHDKRALWKLSEFLGAMKGFDGATCLQKPSTHNLRENADRARQHEDINSARNISLDSSWCRFLTRKWSVHIRNTGPVQNVQLPIKPFRNESSFTNETLPVEEMILLQSCNIVQGPFVIRKDAFNRMGGLLDSFGKVTLLEFFIRSKGQLKMAKLSNCAWTPEITRVDRGTLEGSNHFSEYGSFGNKHGILRIVTQSRIEWTACVANWKLCPEKPYVKPQDLPSIAAPICCSAVLSQMLADITWALTGLGLEYRIIYGTLLGAVRSKTIIPWTCDVDIALTKSALDNASTFPAIEKFLRNQYYVGNSFMDTPRAHRLMAPYIEVDTAPFFDGPDDLEGNLLFSNDIEEAVKGMLPVSDDWRDRCYVDLYWAPSVWMNGSSLVTINNQQFVTVKEIDYELTNWYGKYYREPARKGNWVGFTDQGNA</sequence>
<keyword evidence="4" id="KW-1185">Reference proteome</keyword>
<accession>A0A9W9YFG0</accession>
<evidence type="ECO:0000313" key="4">
    <source>
        <dbReference type="Proteomes" id="UP001163046"/>
    </source>
</evidence>
<evidence type="ECO:0000256" key="1">
    <source>
        <dbReference type="SAM" id="Phobius"/>
    </source>
</evidence>
<reference evidence="3" key="1">
    <citation type="submission" date="2023-01" db="EMBL/GenBank/DDBJ databases">
        <title>Genome assembly of the deep-sea coral Lophelia pertusa.</title>
        <authorList>
            <person name="Herrera S."/>
            <person name="Cordes E."/>
        </authorList>
    </citation>
    <scope>NUCLEOTIDE SEQUENCE</scope>
    <source>
        <strain evidence="3">USNM1676648</strain>
        <tissue evidence="3">Polyp</tissue>
    </source>
</reference>
<dbReference type="Proteomes" id="UP001163046">
    <property type="component" value="Unassembled WGS sequence"/>
</dbReference>
<gene>
    <name evidence="3" type="ORF">OS493_005920</name>
</gene>
<dbReference type="GO" id="GO:0009100">
    <property type="term" value="P:glycoprotein metabolic process"/>
    <property type="evidence" value="ECO:0007669"/>
    <property type="project" value="UniProtKB-ARBA"/>
</dbReference>
<dbReference type="EMBL" id="MU827779">
    <property type="protein sequence ID" value="KAJ7339521.1"/>
    <property type="molecule type" value="Genomic_DNA"/>
</dbReference>
<dbReference type="OrthoDB" id="5958806at2759"/>
<name>A0A9W9YFG0_9CNID</name>
<organism evidence="3 4">
    <name type="scientific">Desmophyllum pertusum</name>
    <dbReference type="NCBI Taxonomy" id="174260"/>
    <lineage>
        <taxon>Eukaryota</taxon>
        <taxon>Metazoa</taxon>
        <taxon>Cnidaria</taxon>
        <taxon>Anthozoa</taxon>
        <taxon>Hexacorallia</taxon>
        <taxon>Scleractinia</taxon>
        <taxon>Caryophylliina</taxon>
        <taxon>Caryophylliidae</taxon>
        <taxon>Desmophyllum</taxon>
    </lineage>
</organism>
<dbReference type="InterPro" id="IPR052613">
    <property type="entry name" value="LicD_transferase"/>
</dbReference>
<keyword evidence="1" id="KW-0812">Transmembrane</keyword>
<dbReference type="PANTHER" id="PTHR13627:SF33">
    <property type="entry name" value="LICD FAMILY PROTEIN"/>
    <property type="match status" value="1"/>
</dbReference>
<dbReference type="AlphaFoldDB" id="A0A9W9YFG0"/>
<evidence type="ECO:0000259" key="2">
    <source>
        <dbReference type="Pfam" id="PF04991"/>
    </source>
</evidence>
<dbReference type="Pfam" id="PF04991">
    <property type="entry name" value="LicD"/>
    <property type="match status" value="1"/>
</dbReference>